<feature type="coiled-coil region" evidence="10">
    <location>
        <begin position="541"/>
        <end position="585"/>
    </location>
</feature>
<dbReference type="InterPro" id="IPR003439">
    <property type="entry name" value="ABC_transporter-like_ATP-bd"/>
</dbReference>
<comment type="similarity">
    <text evidence="1">Belongs to the ABC transporter superfamily. Drug exporter-2 (TC 3.A.1.117) family.</text>
</comment>
<feature type="domain" description="ABC transporter" evidence="11">
    <location>
        <begin position="4"/>
        <end position="231"/>
    </location>
</feature>
<dbReference type="RefSeq" id="WP_158365754.1">
    <property type="nucleotide sequence ID" value="NZ_CP034882.1"/>
</dbReference>
<evidence type="ECO:0000313" key="12">
    <source>
        <dbReference type="EMBL" id="WAI18748.1"/>
    </source>
</evidence>
<accession>A0AAJ5PVB0</accession>
<keyword evidence="4" id="KW-0227">DNA damage</keyword>
<dbReference type="SMART" id="SM00382">
    <property type="entry name" value="AAA"/>
    <property type="match status" value="2"/>
</dbReference>
<dbReference type="FunFam" id="3.40.50.300:FF:000011">
    <property type="entry name" value="Putative ABC transporter ATP-binding component"/>
    <property type="match status" value="1"/>
</dbReference>
<dbReference type="PROSITE" id="PS00211">
    <property type="entry name" value="ABC_TRANSPORTER_1"/>
    <property type="match status" value="1"/>
</dbReference>
<evidence type="ECO:0000256" key="3">
    <source>
        <dbReference type="ARBA" id="ARBA00022741"/>
    </source>
</evidence>
<dbReference type="Pfam" id="PF12848">
    <property type="entry name" value="ABC_tran_Xtn"/>
    <property type="match status" value="1"/>
</dbReference>
<dbReference type="InterPro" id="IPR017871">
    <property type="entry name" value="ABC_transporter-like_CS"/>
</dbReference>
<dbReference type="CDD" id="cd03221">
    <property type="entry name" value="ABCF_EF-3"/>
    <property type="match status" value="2"/>
</dbReference>
<organism evidence="12 13">
    <name type="scientific">Buchnera aphidicola</name>
    <name type="common">Brevicoryne brassicae</name>
    <dbReference type="NCBI Taxonomy" id="911343"/>
    <lineage>
        <taxon>Bacteria</taxon>
        <taxon>Pseudomonadati</taxon>
        <taxon>Pseudomonadota</taxon>
        <taxon>Gammaproteobacteria</taxon>
        <taxon>Enterobacterales</taxon>
        <taxon>Erwiniaceae</taxon>
        <taxon>Buchnera</taxon>
    </lineage>
</organism>
<dbReference type="AlphaFoldDB" id="A0AAJ5PVB0"/>
<keyword evidence="6" id="KW-0238">DNA-binding</keyword>
<dbReference type="InterPro" id="IPR032781">
    <property type="entry name" value="ABC_tran_Xtn"/>
</dbReference>
<evidence type="ECO:0000313" key="13">
    <source>
        <dbReference type="Proteomes" id="UP001163440"/>
    </source>
</evidence>
<dbReference type="SUPFAM" id="SSF52540">
    <property type="entry name" value="P-loop containing nucleoside triphosphate hydrolases"/>
    <property type="match status" value="2"/>
</dbReference>
<dbReference type="EMBL" id="CP113406">
    <property type="protein sequence ID" value="WAI18748.1"/>
    <property type="molecule type" value="Genomic_DNA"/>
</dbReference>
<keyword evidence="2" id="KW-0677">Repeat</keyword>
<evidence type="ECO:0000256" key="7">
    <source>
        <dbReference type="ARBA" id="ARBA00023204"/>
    </source>
</evidence>
<comment type="similarity">
    <text evidence="9">Belongs to the ABC transporter superfamily. ABCF family. Uup subfamily.</text>
</comment>
<evidence type="ECO:0000256" key="6">
    <source>
        <dbReference type="ARBA" id="ARBA00023125"/>
    </source>
</evidence>
<dbReference type="GO" id="GO:0005524">
    <property type="term" value="F:ATP binding"/>
    <property type="evidence" value="ECO:0007669"/>
    <property type="project" value="UniProtKB-KW"/>
</dbReference>
<feature type="domain" description="ABC transporter" evidence="11">
    <location>
        <begin position="299"/>
        <end position="516"/>
    </location>
</feature>
<evidence type="ECO:0000256" key="5">
    <source>
        <dbReference type="ARBA" id="ARBA00022840"/>
    </source>
</evidence>
<dbReference type="PANTHER" id="PTHR42855:SF1">
    <property type="entry name" value="ABC TRANSPORTER DOMAIN-CONTAINING PROTEIN"/>
    <property type="match status" value="1"/>
</dbReference>
<reference evidence="12" key="1">
    <citation type="submission" date="2022-11" db="EMBL/GenBank/DDBJ databases">
        <title>The whole genome sequencing of pests is an important tool to study the evolution of the plant-insect interaction and insecticide resistance.</title>
        <authorList>
            <person name="Kananovich Y."/>
        </authorList>
    </citation>
    <scope>NUCLEOTIDE SEQUENCE</scope>
    <source>
        <strain evidence="12">BSU_Bre_2018</strain>
    </source>
</reference>
<evidence type="ECO:0000256" key="2">
    <source>
        <dbReference type="ARBA" id="ARBA00022737"/>
    </source>
</evidence>
<evidence type="ECO:0000259" key="11">
    <source>
        <dbReference type="PROSITE" id="PS50893"/>
    </source>
</evidence>
<sequence>MSLVSIQNAYLSFSNLEILKNSTFYINKRERICLIGKNGAGKSTVLKIINQAQDLDNGKIFYKKNIKISYLEQKNPNNVDISIYDFISLGLNQENTTSNNDIILNTKKINIKDHIKIIKIIEIIQLKKNTLLSELSGGLLRKVTLSRVLIGQPDVLLLDEPTNHLDIKTVKWLESFLNKFPGSILFVSHDRNFIQNICTRIIDIDRGKLVSWPGNYKNFIKLKNESNRIEKTKKKIFDKNLKKEEKWIRTSVKARSTRNEGRVKSLQILRKENDNYQKIEQLGKIKINESKNYLGKILFKLENVNFSINNKFIIKNFSSIIEHGDKLGLIGDNGCGKSTMIKILMGEKQPQKGKIYKNTRLKISYFDQNRSSLDPNKSIIENMNYGKEQYLIKYLNNFLFKPNELKSLVKTLSGGQCNRLLLAQLFLQPSNVLILDEPTNDLDLDSLELLEKIIINYQGTVLIVSHDESFIQNTIKKCWKFENDGIINTYIGNCNSFKKEKKIYKKLKNKKNTFSVNIIQKKLKKDLDNMLFKIEKTEFHIKKLQKEINQINFFKNNLKDKLPILKALTEKEKELETQIIHWEDLEKSIIKYKN</sequence>
<evidence type="ECO:0000256" key="1">
    <source>
        <dbReference type="ARBA" id="ARBA00006526"/>
    </source>
</evidence>
<dbReference type="GO" id="GO:0016887">
    <property type="term" value="F:ATP hydrolysis activity"/>
    <property type="evidence" value="ECO:0007669"/>
    <property type="project" value="InterPro"/>
</dbReference>
<dbReference type="PANTHER" id="PTHR42855">
    <property type="entry name" value="ABC TRANSPORTER ATP-BINDING SUBUNIT"/>
    <property type="match status" value="1"/>
</dbReference>
<dbReference type="PROSITE" id="PS50893">
    <property type="entry name" value="ABC_TRANSPORTER_2"/>
    <property type="match status" value="2"/>
</dbReference>
<gene>
    <name evidence="12" type="ORF">OW720_01875</name>
</gene>
<dbReference type="FunFam" id="3.40.50.300:FF:000309">
    <property type="entry name" value="ABC transporter ATP-binding protein"/>
    <property type="match status" value="1"/>
</dbReference>
<name>A0AAJ5PVB0_9GAMM</name>
<dbReference type="GO" id="GO:0003677">
    <property type="term" value="F:DNA binding"/>
    <property type="evidence" value="ECO:0007669"/>
    <property type="project" value="UniProtKB-KW"/>
</dbReference>
<dbReference type="GO" id="GO:0006281">
    <property type="term" value="P:DNA repair"/>
    <property type="evidence" value="ECO:0007669"/>
    <property type="project" value="UniProtKB-KW"/>
</dbReference>
<evidence type="ECO:0000256" key="9">
    <source>
        <dbReference type="ARBA" id="ARBA00061478"/>
    </source>
</evidence>
<dbReference type="InterPro" id="IPR027417">
    <property type="entry name" value="P-loop_NTPase"/>
</dbReference>
<dbReference type="Proteomes" id="UP001163440">
    <property type="component" value="Chromosome"/>
</dbReference>
<proteinExistence type="inferred from homology"/>
<protein>
    <submittedName>
        <fullName evidence="12">ATP-binding cassette domain-containing protein</fullName>
    </submittedName>
</protein>
<dbReference type="Gene3D" id="3.40.50.300">
    <property type="entry name" value="P-loop containing nucleotide triphosphate hydrolases"/>
    <property type="match status" value="2"/>
</dbReference>
<dbReference type="InterPro" id="IPR003593">
    <property type="entry name" value="AAA+_ATPase"/>
</dbReference>
<dbReference type="InterPro" id="IPR051309">
    <property type="entry name" value="ABCF_ATPase"/>
</dbReference>
<keyword evidence="3" id="KW-0547">Nucleotide-binding</keyword>
<evidence type="ECO:0000256" key="10">
    <source>
        <dbReference type="SAM" id="Coils"/>
    </source>
</evidence>
<keyword evidence="5 12" id="KW-0067">ATP-binding</keyword>
<comment type="catalytic activity">
    <reaction evidence="8">
        <text>ATP + H2O = ADP + phosphate + H(+)</text>
        <dbReference type="Rhea" id="RHEA:13065"/>
        <dbReference type="ChEBI" id="CHEBI:15377"/>
        <dbReference type="ChEBI" id="CHEBI:15378"/>
        <dbReference type="ChEBI" id="CHEBI:30616"/>
        <dbReference type="ChEBI" id="CHEBI:43474"/>
        <dbReference type="ChEBI" id="CHEBI:456216"/>
    </reaction>
</comment>
<evidence type="ECO:0000256" key="8">
    <source>
        <dbReference type="ARBA" id="ARBA00049360"/>
    </source>
</evidence>
<keyword evidence="10" id="KW-0175">Coiled coil</keyword>
<evidence type="ECO:0000256" key="4">
    <source>
        <dbReference type="ARBA" id="ARBA00022763"/>
    </source>
</evidence>
<dbReference type="Pfam" id="PF00005">
    <property type="entry name" value="ABC_tran"/>
    <property type="match status" value="2"/>
</dbReference>
<keyword evidence="7" id="KW-0234">DNA repair</keyword>